<sequence length="282" mass="32187">MPKIDDIARNLRLRHKRSAFQSAVLLLSAKPTTVRSPKVAANKRRRPARPAQSKLPKCEVLVPSLTEEQLAKILPRSDRSELEQPTQQKSIVRTSASLSDQRADETQQQQQLAQHQQLQQLMNDIDDCLGLSEQLPQETKRTTEMLSTLVNRIDQEVDQSEQTTSSLIHSSVLREPHSNFTSIRNATAAQTCGIDSTEWCENVERPEQTTSSLIHSSVLRESHSNFTSTENKRLVRVVIDEDESTDDQSPATCNKRTRTNRQKTIARLWKEEIYNGKFFFPR</sequence>
<feature type="compositionally biased region" description="Polar residues" evidence="1">
    <location>
        <begin position="83"/>
        <end position="100"/>
    </location>
</feature>
<accession>A0ABD2MDN4</accession>
<comment type="caution">
    <text evidence="2">The sequence shown here is derived from an EMBL/GenBank/DDBJ whole genome shotgun (WGS) entry which is preliminary data.</text>
</comment>
<proteinExistence type="predicted"/>
<dbReference type="AlphaFoldDB" id="A0ABD2MDN4"/>
<gene>
    <name evidence="2" type="ORF">niasHT_009057</name>
</gene>
<evidence type="ECO:0000256" key="1">
    <source>
        <dbReference type="SAM" id="MobiDB-lite"/>
    </source>
</evidence>
<evidence type="ECO:0000313" key="2">
    <source>
        <dbReference type="EMBL" id="KAL3124509.1"/>
    </source>
</evidence>
<keyword evidence="3" id="KW-1185">Reference proteome</keyword>
<feature type="region of interest" description="Disordered" evidence="1">
    <location>
        <begin position="76"/>
        <end position="111"/>
    </location>
</feature>
<evidence type="ECO:0000313" key="3">
    <source>
        <dbReference type="Proteomes" id="UP001620626"/>
    </source>
</evidence>
<reference evidence="2 3" key="1">
    <citation type="submission" date="2024-10" db="EMBL/GenBank/DDBJ databases">
        <authorList>
            <person name="Kim D."/>
        </authorList>
    </citation>
    <scope>NUCLEOTIDE SEQUENCE [LARGE SCALE GENOMIC DNA]</scope>
    <source>
        <strain evidence="2">BH-2024</strain>
    </source>
</reference>
<protein>
    <submittedName>
        <fullName evidence="2">Uncharacterized protein</fullName>
    </submittedName>
</protein>
<dbReference type="Proteomes" id="UP001620626">
    <property type="component" value="Unassembled WGS sequence"/>
</dbReference>
<feature type="region of interest" description="Disordered" evidence="1">
    <location>
        <begin position="241"/>
        <end position="260"/>
    </location>
</feature>
<name>A0ABD2MDN4_9BILA</name>
<organism evidence="2 3">
    <name type="scientific">Heterodera trifolii</name>
    <dbReference type="NCBI Taxonomy" id="157864"/>
    <lineage>
        <taxon>Eukaryota</taxon>
        <taxon>Metazoa</taxon>
        <taxon>Ecdysozoa</taxon>
        <taxon>Nematoda</taxon>
        <taxon>Chromadorea</taxon>
        <taxon>Rhabditida</taxon>
        <taxon>Tylenchina</taxon>
        <taxon>Tylenchomorpha</taxon>
        <taxon>Tylenchoidea</taxon>
        <taxon>Heteroderidae</taxon>
        <taxon>Heteroderinae</taxon>
        <taxon>Heterodera</taxon>
    </lineage>
</organism>
<dbReference type="EMBL" id="JBICBT010000070">
    <property type="protein sequence ID" value="KAL3124509.1"/>
    <property type="molecule type" value="Genomic_DNA"/>
</dbReference>